<feature type="transmembrane region" description="Helical" evidence="2">
    <location>
        <begin position="34"/>
        <end position="54"/>
    </location>
</feature>
<evidence type="ECO:0000313" key="5">
    <source>
        <dbReference type="Proteomes" id="UP000182498"/>
    </source>
</evidence>
<accession>A0A0X8XUN8</accession>
<evidence type="ECO:0000313" key="6">
    <source>
        <dbReference type="Proteomes" id="UP000319986"/>
    </source>
</evidence>
<reference evidence="4 6" key="3">
    <citation type="submission" date="2019-06" db="EMBL/GenBank/DDBJ databases">
        <title>Whole genome shotgun sequence of Corynebacterium variabile NBRC 15286.</title>
        <authorList>
            <person name="Hosoyama A."/>
            <person name="Uohara A."/>
            <person name="Ohji S."/>
            <person name="Ichikawa N."/>
        </authorList>
    </citation>
    <scope>NUCLEOTIDE SEQUENCE [LARGE SCALE GENOMIC DNA]</scope>
    <source>
        <strain evidence="4 6">NBRC 15286</strain>
    </source>
</reference>
<dbReference type="GeneID" id="82889068"/>
<keyword evidence="2" id="KW-1133">Transmembrane helix</keyword>
<evidence type="ECO:0000256" key="2">
    <source>
        <dbReference type="SAM" id="Phobius"/>
    </source>
</evidence>
<evidence type="ECO:0000313" key="4">
    <source>
        <dbReference type="EMBL" id="GEC85199.1"/>
    </source>
</evidence>
<evidence type="ECO:0000256" key="1">
    <source>
        <dbReference type="SAM" id="MobiDB-lite"/>
    </source>
</evidence>
<dbReference type="Proteomes" id="UP000319986">
    <property type="component" value="Unassembled WGS sequence"/>
</dbReference>
<name>A0A0X8XUN8_9CORY</name>
<dbReference type="Proteomes" id="UP000182498">
    <property type="component" value="Unassembled WGS sequence"/>
</dbReference>
<dbReference type="EMBL" id="BJNT01000004">
    <property type="protein sequence ID" value="GEC85199.1"/>
    <property type="molecule type" value="Genomic_DNA"/>
</dbReference>
<reference evidence="5" key="2">
    <citation type="submission" date="2015-11" db="EMBL/GenBank/DDBJ databases">
        <authorList>
            <person name="Dugat-Bony E."/>
        </authorList>
    </citation>
    <scope>NUCLEOTIDE SEQUENCE [LARGE SCALE GENOMIC DNA]</scope>
    <source>
        <strain evidence="5">Mu292</strain>
    </source>
</reference>
<dbReference type="EMBL" id="FAUH01000002">
    <property type="protein sequence ID" value="CUU65022.1"/>
    <property type="molecule type" value="Genomic_DNA"/>
</dbReference>
<organism evidence="3 5">
    <name type="scientific">Corynebacterium variabile</name>
    <dbReference type="NCBI Taxonomy" id="1727"/>
    <lineage>
        <taxon>Bacteria</taxon>
        <taxon>Bacillati</taxon>
        <taxon>Actinomycetota</taxon>
        <taxon>Actinomycetes</taxon>
        <taxon>Mycobacteriales</taxon>
        <taxon>Corynebacteriaceae</taxon>
        <taxon>Corynebacterium</taxon>
    </lineage>
</organism>
<gene>
    <name evidence="4" type="ORF">CVA01_05130</name>
    <name evidence="3" type="ORF">CVAR292_00331</name>
</gene>
<proteinExistence type="predicted"/>
<reference evidence="3" key="1">
    <citation type="submission" date="2015-11" db="EMBL/GenBank/DDBJ databases">
        <authorList>
            <person name="Zhang Y."/>
            <person name="Guo Z."/>
        </authorList>
    </citation>
    <scope>NUCLEOTIDE SEQUENCE [LARGE SCALE GENOMIC DNA]</scope>
    <source>
        <strain evidence="3">Mu292</strain>
    </source>
</reference>
<sequence>MKNDEATEYEAALQEQQDREAQQPEIPHSSNADVVTLVLGAIMIIGLVVCMTIYM</sequence>
<evidence type="ECO:0000313" key="3">
    <source>
        <dbReference type="EMBL" id="CUU65022.1"/>
    </source>
</evidence>
<dbReference type="AlphaFoldDB" id="A0A0X8XUN8"/>
<keyword evidence="2" id="KW-0812">Transmembrane</keyword>
<feature type="region of interest" description="Disordered" evidence="1">
    <location>
        <begin position="1"/>
        <end position="27"/>
    </location>
</feature>
<protein>
    <submittedName>
        <fullName evidence="3">Uncharacterized protein</fullName>
    </submittedName>
</protein>
<keyword evidence="2" id="KW-0472">Membrane</keyword>
<dbReference type="RefSeq" id="WP_014011102.1">
    <property type="nucleotide sequence ID" value="NZ_BJNT01000004.1"/>
</dbReference>
<keyword evidence="5" id="KW-1185">Reference proteome</keyword>